<keyword evidence="1" id="KW-1133">Transmembrane helix</keyword>
<keyword evidence="3" id="KW-1185">Reference proteome</keyword>
<evidence type="ECO:0000313" key="3">
    <source>
        <dbReference type="Proteomes" id="UP001202180"/>
    </source>
</evidence>
<protein>
    <submittedName>
        <fullName evidence="2">DUF4239 domain-containing protein</fullName>
    </submittedName>
</protein>
<reference evidence="2 3" key="1">
    <citation type="submission" date="2022-04" db="EMBL/GenBank/DDBJ databases">
        <title>Spirosoma sp. strain RP8 genome sequencing and assembly.</title>
        <authorList>
            <person name="Jung Y."/>
        </authorList>
    </citation>
    <scope>NUCLEOTIDE SEQUENCE [LARGE SCALE GENOMIC DNA]</scope>
    <source>
        <strain evidence="2 3">RP8</strain>
    </source>
</reference>
<dbReference type="EMBL" id="JALPRF010000001">
    <property type="protein sequence ID" value="MCK8490557.1"/>
    <property type="molecule type" value="Genomic_DNA"/>
</dbReference>
<dbReference type="InterPro" id="IPR025333">
    <property type="entry name" value="DUF4239"/>
</dbReference>
<dbReference type="Proteomes" id="UP001202180">
    <property type="component" value="Unassembled WGS sequence"/>
</dbReference>
<dbReference type="RefSeq" id="WP_248475353.1">
    <property type="nucleotide sequence ID" value="NZ_JALPRF010000001.1"/>
</dbReference>
<dbReference type="Pfam" id="PF14023">
    <property type="entry name" value="Bestrophin-like"/>
    <property type="match status" value="1"/>
</dbReference>
<name>A0ABT0HEG2_9BACT</name>
<organism evidence="2 3">
    <name type="scientific">Spirosoma liriopis</name>
    <dbReference type="NCBI Taxonomy" id="2937440"/>
    <lineage>
        <taxon>Bacteria</taxon>
        <taxon>Pseudomonadati</taxon>
        <taxon>Bacteroidota</taxon>
        <taxon>Cytophagia</taxon>
        <taxon>Cytophagales</taxon>
        <taxon>Cytophagaceae</taxon>
        <taxon>Spirosoma</taxon>
    </lineage>
</organism>
<keyword evidence="1" id="KW-0812">Transmembrane</keyword>
<feature type="transmembrane region" description="Helical" evidence="1">
    <location>
        <begin position="188"/>
        <end position="209"/>
    </location>
</feature>
<keyword evidence="1" id="KW-0472">Membrane</keyword>
<accession>A0ABT0HEG2</accession>
<evidence type="ECO:0000313" key="2">
    <source>
        <dbReference type="EMBL" id="MCK8490557.1"/>
    </source>
</evidence>
<feature type="transmembrane region" description="Helical" evidence="1">
    <location>
        <begin position="216"/>
        <end position="236"/>
    </location>
</feature>
<sequence>MVWLYNFPSWLLALTLVLVFIALSWLSLLLVRRPLQRSSTAALIDNGTVGWFFSGVSLLYGLLLGLLTVATWQNYTQASGLASREAAQLSVLYRNLSGYAPVQRKPLHAQLRRYTQHIVQRSWPNQRLGIIDDEESTEFLRLQTLLLGYGPDTTAHELIHQQALQAFNNLAELRRLRAEAIGGGVPAVIWWVVLLGALLTLIFAGLFVVPSFWFHGLLNSLLAIMLGLLIFLIVSLDHPYWGEVSVSTNAYELVLKKVMIDF</sequence>
<feature type="transmembrane region" description="Helical" evidence="1">
    <location>
        <begin position="12"/>
        <end position="31"/>
    </location>
</feature>
<comment type="caution">
    <text evidence="2">The sequence shown here is derived from an EMBL/GenBank/DDBJ whole genome shotgun (WGS) entry which is preliminary data.</text>
</comment>
<feature type="transmembrane region" description="Helical" evidence="1">
    <location>
        <begin position="51"/>
        <end position="72"/>
    </location>
</feature>
<gene>
    <name evidence="2" type="ORF">M0L20_01765</name>
</gene>
<proteinExistence type="predicted"/>
<evidence type="ECO:0000256" key="1">
    <source>
        <dbReference type="SAM" id="Phobius"/>
    </source>
</evidence>